<proteinExistence type="predicted"/>
<dbReference type="RefSeq" id="WP_061403676.1">
    <property type="nucleotide sequence ID" value="NZ_CP045561.1"/>
</dbReference>
<name>A0AB37D1Z8_ACINO</name>
<geneLocation type="plasmid" evidence="1 2">
    <name>pAC1530</name>
</geneLocation>
<dbReference type="AlphaFoldDB" id="A0AB37D1Z8"/>
<protein>
    <submittedName>
        <fullName evidence="1">Uncharacterized protein</fullName>
    </submittedName>
</protein>
<dbReference type="Proteomes" id="UP000325778">
    <property type="component" value="Plasmid pAC1530"/>
</dbReference>
<accession>A0AB37D1Z8</accession>
<keyword evidence="1" id="KW-0614">Plasmid</keyword>
<organism evidence="1 2">
    <name type="scientific">Acinetobacter nosocomialis</name>
    <dbReference type="NCBI Taxonomy" id="106654"/>
    <lineage>
        <taxon>Bacteria</taxon>
        <taxon>Pseudomonadati</taxon>
        <taxon>Pseudomonadota</taxon>
        <taxon>Gammaproteobacteria</taxon>
        <taxon>Moraxellales</taxon>
        <taxon>Moraxellaceae</taxon>
        <taxon>Acinetobacter</taxon>
        <taxon>Acinetobacter calcoaceticus/baumannii complex</taxon>
    </lineage>
</organism>
<dbReference type="EMBL" id="CP045561">
    <property type="protein sequence ID" value="QGA46192.1"/>
    <property type="molecule type" value="Genomic_DNA"/>
</dbReference>
<reference evidence="1 2" key="1">
    <citation type="journal article" date="2021" name="MSphere">
        <title>Complete Genome Sequencing of Acinetobacter baumannii AC1633 and Acinetobacter nosocomialis AC1530 Unveils a Large Multidrug-Resistant Plasmid Encoding the NDM-1 and OXA-58 Carbapenemases.</title>
        <authorList>
            <person name="Alattraqchi A.G."/>
            <person name="Mohd Rani F."/>
            <person name="A. Rahman N.I."/>
            <person name="Ismail S."/>
            <person name="Cleary D.W."/>
            <person name="Clarke S.C."/>
            <person name="Yeo C.C."/>
        </authorList>
    </citation>
    <scope>NUCLEOTIDE SEQUENCE [LARGE SCALE GENOMIC DNA]</scope>
    <source>
        <strain evidence="1 2">AC1530</strain>
        <plasmid evidence="1">pAC1530</plasmid>
    </source>
</reference>
<evidence type="ECO:0000313" key="1">
    <source>
        <dbReference type="EMBL" id="QGA46192.1"/>
    </source>
</evidence>
<evidence type="ECO:0000313" key="2">
    <source>
        <dbReference type="Proteomes" id="UP000325778"/>
    </source>
</evidence>
<gene>
    <name evidence="1" type="ORF">GD578_20165</name>
</gene>
<sequence>MIKYYCFEDLLLTENDNEFVGYLNLYCNKDNEIKYLDLNSGLDSKYILNKFQHILQNGYASIFFKYSFFNQDYTRIWGIHHVILCLYLHEQCSKYGTYLCKIDNKNPEIVLPFWYKNNSQFQLGDFGFVLESCQIDPETTDPFFTSCDEIVSNLKDIWKNYSSEEFDHPFFRNLFFILILSSSGNYSNCFKTDLLNTKFHISNILESAIVNFSNFLICFDNLICELGFTNTKQINKVEVNLVDDVEELTEAEFSELAFEITNWIESNGRVNTVKLSGEGISLKQDQEQTIHEPVNTEIQLDTTILINQNLCDFSFDDFKKLFRETCIHYAEQFFKIEKTLPLQGFYINFLEYIDANLLKQKSKIEAVQLNYLKYELLFSMAYIFSKNYVYKFLSDNYLTLINNSVAYSKELISLINTKIKSVIIFLKNKYESAYSVIPEAFQNFSTFQIVYYYLRFYSEFIVEVNIGFFIDFDKLMIEQKYKNELERISKLDLSFFYYLTENSPRQIYLIKNSLYTTNFTEPLSYQDSAFLKLPKFP</sequence>